<dbReference type="Pfam" id="PF07883">
    <property type="entry name" value="Cupin_2"/>
    <property type="match status" value="1"/>
</dbReference>
<reference evidence="2 3" key="1">
    <citation type="journal article" date="2019" name="Int. J. Syst. Evol. Microbiol.">
        <title>The Global Catalogue of Microorganisms (GCM) 10K type strain sequencing project: providing services to taxonomists for standard genome sequencing and annotation.</title>
        <authorList>
            <consortium name="The Broad Institute Genomics Platform"/>
            <consortium name="The Broad Institute Genome Sequencing Center for Infectious Disease"/>
            <person name="Wu L."/>
            <person name="Ma J."/>
        </authorList>
    </citation>
    <scope>NUCLEOTIDE SEQUENCE [LARGE SCALE GENOMIC DNA]</scope>
    <source>
        <strain evidence="2 3">RDMS1</strain>
    </source>
</reference>
<keyword evidence="3" id="KW-1185">Reference proteome</keyword>
<dbReference type="Gene3D" id="2.60.120.10">
    <property type="entry name" value="Jelly Rolls"/>
    <property type="match status" value="1"/>
</dbReference>
<proteinExistence type="predicted"/>
<dbReference type="RefSeq" id="WP_264555876.1">
    <property type="nucleotide sequence ID" value="NZ_CP109979.1"/>
</dbReference>
<dbReference type="InterPro" id="IPR011051">
    <property type="entry name" value="RmlC_Cupin_sf"/>
</dbReference>
<dbReference type="EMBL" id="JBHTAX010000001">
    <property type="protein sequence ID" value="MFC7190898.1"/>
    <property type="molecule type" value="Genomic_DNA"/>
</dbReference>
<dbReference type="SUPFAM" id="SSF51182">
    <property type="entry name" value="RmlC-like cupins"/>
    <property type="match status" value="1"/>
</dbReference>
<evidence type="ECO:0000313" key="2">
    <source>
        <dbReference type="EMBL" id="MFC7190898.1"/>
    </source>
</evidence>
<protein>
    <submittedName>
        <fullName evidence="2">Cupin domain-containing protein</fullName>
    </submittedName>
</protein>
<feature type="domain" description="Cupin type-2" evidence="1">
    <location>
        <begin position="39"/>
        <end position="103"/>
    </location>
</feature>
<dbReference type="GeneID" id="76200564"/>
<dbReference type="Proteomes" id="UP001596417">
    <property type="component" value="Unassembled WGS sequence"/>
</dbReference>
<dbReference type="InterPro" id="IPR014710">
    <property type="entry name" value="RmlC-like_jellyroll"/>
</dbReference>
<name>A0ABD5YT77_9EURY</name>
<comment type="caution">
    <text evidence="2">The sequence shown here is derived from an EMBL/GenBank/DDBJ whole genome shotgun (WGS) entry which is preliminary data.</text>
</comment>
<gene>
    <name evidence="2" type="ORF">ACFQL7_14375</name>
</gene>
<dbReference type="AlphaFoldDB" id="A0ABD5YT77"/>
<dbReference type="InterPro" id="IPR013096">
    <property type="entry name" value="Cupin_2"/>
</dbReference>
<evidence type="ECO:0000313" key="3">
    <source>
        <dbReference type="Proteomes" id="UP001596417"/>
    </source>
</evidence>
<evidence type="ECO:0000259" key="1">
    <source>
        <dbReference type="Pfam" id="PF07883"/>
    </source>
</evidence>
<organism evidence="2 3">
    <name type="scientific">Halocatena marina</name>
    <dbReference type="NCBI Taxonomy" id="2934937"/>
    <lineage>
        <taxon>Archaea</taxon>
        <taxon>Methanobacteriati</taxon>
        <taxon>Methanobacteriota</taxon>
        <taxon>Stenosarchaea group</taxon>
        <taxon>Halobacteria</taxon>
        <taxon>Halobacteriales</taxon>
        <taxon>Natronomonadaceae</taxon>
        <taxon>Halocatena</taxon>
    </lineage>
</organism>
<accession>A0ABD5YT77</accession>
<sequence length="157" mass="17363">MKKVGLSDVQNVPNPLQVHDVRKPISMVLGTTDFAMNYFELDTGDSFSGGIHTHHDQEEVFFIMEGTATFEVGRDGNEVEVGPREAIRFAPGEYQCGHNRNEELLAGLALGAPGAMHDWDALESIVYCPECEEETSHGVALESGQFDLTCNECEYEH</sequence>